<dbReference type="InterPro" id="IPR029071">
    <property type="entry name" value="Ubiquitin-like_domsf"/>
</dbReference>
<feature type="domain" description="Ubiquitin-like" evidence="8">
    <location>
        <begin position="38"/>
        <end position="100"/>
    </location>
</feature>
<dbReference type="FunFam" id="3.10.20.90:FF:000046">
    <property type="entry name" value="Homocysteine-responsive endoplasmic reticulum-resident ubiquitin-like domain member 2 protein"/>
    <property type="match status" value="1"/>
</dbReference>
<dbReference type="SUPFAM" id="SSF54236">
    <property type="entry name" value="Ubiquitin-like"/>
    <property type="match status" value="1"/>
</dbReference>
<sequence length="523" mass="55956">MSDATTPVDKVTGEPSKNALSPEATARAAEVSAVPSGLCIVVKAASQSVPDMVVDCLPDWTVKDLKHFLSEEHSLKPAVKEQRLIYSGHLMNDDSLLTSLLKHSSSTDGRFVLHLVCTPSRQPMTSNTPGTSNVAHPHTSASQPSGSSNTNNNFYSTGNAGGVRQRLNAGPAGDDWMQNMFSANLPADDLRAHADAYKQYYENYMRSYMAYLQSVGSADGSNESAILAAWRQQLLATQQLPAATSNDTPDQQPPAEAQPLQAPQAIVDELPIADEDAVAHDWLDSLYVLVRFGILVFFVYIYSSIYRFFIIIAFCVLLYLYRVGWFRALGLPAEEAQVREARQQQQAQQRQPQQQQPRAPPAEEQQPPAAPAARATNAAANEIIDPNPPVSGDASSSSAATTPDVPAPGTSNDTNATSNDATSAASGASAGTNNAPHNEDVRLPETAPVVTGPEPAAPAVSFLTLSWTFFSALLTSLVPDQQETAPVVTGPEPAAPAVSFLTLSWTFFSALLTSLVPDQQQIL</sequence>
<evidence type="ECO:0000256" key="6">
    <source>
        <dbReference type="SAM" id="MobiDB-lite"/>
    </source>
</evidence>
<proteinExistence type="predicted"/>
<keyword evidence="2 7" id="KW-0812">Transmembrane</keyword>
<dbReference type="AlphaFoldDB" id="A0A8B7P3Y2"/>
<feature type="region of interest" description="Disordered" evidence="6">
    <location>
        <begin position="241"/>
        <end position="260"/>
    </location>
</feature>
<evidence type="ECO:0000256" key="1">
    <source>
        <dbReference type="ARBA" id="ARBA00004370"/>
    </source>
</evidence>
<protein>
    <submittedName>
        <fullName evidence="10">Homocysteine-responsive endoplasmic reticulum-resident ubiquitin-like domain member 2 protein</fullName>
    </submittedName>
</protein>
<dbReference type="GO" id="GO:0016020">
    <property type="term" value="C:membrane"/>
    <property type="evidence" value="ECO:0007669"/>
    <property type="project" value="UniProtKB-SubCell"/>
</dbReference>
<feature type="transmembrane region" description="Helical" evidence="7">
    <location>
        <begin position="498"/>
        <end position="516"/>
    </location>
</feature>
<reference evidence="10" key="1">
    <citation type="submission" date="2025-08" db="UniProtKB">
        <authorList>
            <consortium name="RefSeq"/>
        </authorList>
    </citation>
    <scope>IDENTIFICATION</scope>
    <source>
        <tissue evidence="10">Whole organism</tissue>
    </source>
</reference>
<evidence type="ECO:0000256" key="5">
    <source>
        <dbReference type="ARBA" id="ARBA00023230"/>
    </source>
</evidence>
<name>A0A8B7P3Y2_HYAAZ</name>
<dbReference type="Pfam" id="PF00240">
    <property type="entry name" value="ubiquitin"/>
    <property type="match status" value="1"/>
</dbReference>
<feature type="transmembrane region" description="Helical" evidence="7">
    <location>
        <begin position="459"/>
        <end position="478"/>
    </location>
</feature>
<dbReference type="KEGG" id="hazt:108677056"/>
<comment type="subcellular location">
    <subcellularLocation>
        <location evidence="1">Membrane</location>
    </subcellularLocation>
</comment>
<keyword evidence="4 7" id="KW-0472">Membrane</keyword>
<feature type="region of interest" description="Disordered" evidence="6">
    <location>
        <begin position="122"/>
        <end position="164"/>
    </location>
</feature>
<evidence type="ECO:0000313" key="9">
    <source>
        <dbReference type="Proteomes" id="UP000694843"/>
    </source>
</evidence>
<dbReference type="PANTHER" id="PTHR12943">
    <property type="entry name" value="HOMOCYSTEINE-RESPONSIVE ENDOPLASMIC RETICULUM-RESIDENT UNIQUITIN-LIKE DOMAIN HERPUD PROTEIN FAMILY MEMBER"/>
    <property type="match status" value="1"/>
</dbReference>
<dbReference type="OrthoDB" id="21589at2759"/>
<dbReference type="Proteomes" id="UP000694843">
    <property type="component" value="Unplaced"/>
</dbReference>
<evidence type="ECO:0000256" key="3">
    <source>
        <dbReference type="ARBA" id="ARBA00022989"/>
    </source>
</evidence>
<dbReference type="OMA" id="YMQLMAA"/>
<dbReference type="PROSITE" id="PS50053">
    <property type="entry name" value="UBIQUITIN_2"/>
    <property type="match status" value="1"/>
</dbReference>
<accession>A0A8B7P3Y2</accession>
<keyword evidence="3 7" id="KW-1133">Transmembrane helix</keyword>
<dbReference type="RefSeq" id="XP_018020697.1">
    <property type="nucleotide sequence ID" value="XM_018165208.2"/>
</dbReference>
<dbReference type="Gene3D" id="3.10.20.90">
    <property type="entry name" value="Phosphatidylinositol 3-kinase Catalytic Subunit, Chain A, domain 1"/>
    <property type="match status" value="1"/>
</dbReference>
<feature type="region of interest" description="Disordered" evidence="6">
    <location>
        <begin position="1"/>
        <end position="23"/>
    </location>
</feature>
<dbReference type="GO" id="GO:0030968">
    <property type="term" value="P:endoplasmic reticulum unfolded protein response"/>
    <property type="evidence" value="ECO:0007669"/>
    <property type="project" value="TreeGrafter"/>
</dbReference>
<feature type="transmembrane region" description="Helical" evidence="7">
    <location>
        <begin position="292"/>
        <end position="321"/>
    </location>
</feature>
<keyword evidence="5" id="KW-0834">Unfolded protein response</keyword>
<evidence type="ECO:0000313" key="10">
    <source>
        <dbReference type="RefSeq" id="XP_018020697.1"/>
    </source>
</evidence>
<evidence type="ECO:0000256" key="4">
    <source>
        <dbReference type="ARBA" id="ARBA00023136"/>
    </source>
</evidence>
<feature type="compositionally biased region" description="Low complexity" evidence="6">
    <location>
        <begin position="343"/>
        <end position="380"/>
    </location>
</feature>
<dbReference type="PANTHER" id="PTHR12943:SF27">
    <property type="entry name" value="HOMOCYSTEINE-INDUCED ENDOPLASMIC RETICULUM PROTEIN, ISOFORM A"/>
    <property type="match status" value="1"/>
</dbReference>
<feature type="region of interest" description="Disordered" evidence="6">
    <location>
        <begin position="340"/>
        <end position="440"/>
    </location>
</feature>
<dbReference type="GeneID" id="108677056"/>
<evidence type="ECO:0000256" key="7">
    <source>
        <dbReference type="SAM" id="Phobius"/>
    </source>
</evidence>
<dbReference type="InterPro" id="IPR000626">
    <property type="entry name" value="Ubiquitin-like_dom"/>
</dbReference>
<keyword evidence="9" id="KW-1185">Reference proteome</keyword>
<evidence type="ECO:0000259" key="8">
    <source>
        <dbReference type="PROSITE" id="PS50053"/>
    </source>
</evidence>
<dbReference type="InterPro" id="IPR039751">
    <property type="entry name" value="HERPUD1/2"/>
</dbReference>
<organism evidence="9 10">
    <name type="scientific">Hyalella azteca</name>
    <name type="common">Amphipod</name>
    <dbReference type="NCBI Taxonomy" id="294128"/>
    <lineage>
        <taxon>Eukaryota</taxon>
        <taxon>Metazoa</taxon>
        <taxon>Ecdysozoa</taxon>
        <taxon>Arthropoda</taxon>
        <taxon>Crustacea</taxon>
        <taxon>Multicrustacea</taxon>
        <taxon>Malacostraca</taxon>
        <taxon>Eumalacostraca</taxon>
        <taxon>Peracarida</taxon>
        <taxon>Amphipoda</taxon>
        <taxon>Senticaudata</taxon>
        <taxon>Talitrida</taxon>
        <taxon>Talitroidea</taxon>
        <taxon>Hyalellidae</taxon>
        <taxon>Hyalella</taxon>
    </lineage>
</organism>
<feature type="compositionally biased region" description="Low complexity" evidence="6">
    <location>
        <begin position="390"/>
        <end position="435"/>
    </location>
</feature>
<evidence type="ECO:0000256" key="2">
    <source>
        <dbReference type="ARBA" id="ARBA00022692"/>
    </source>
</evidence>
<gene>
    <name evidence="10" type="primary">LOC108677056</name>
</gene>
<feature type="compositionally biased region" description="Polar residues" evidence="6">
    <location>
        <begin position="122"/>
        <end position="158"/>
    </location>
</feature>